<organism evidence="2 3">
    <name type="scientific">Paraphaeosphaeria minitans</name>
    <dbReference type="NCBI Taxonomy" id="565426"/>
    <lineage>
        <taxon>Eukaryota</taxon>
        <taxon>Fungi</taxon>
        <taxon>Dikarya</taxon>
        <taxon>Ascomycota</taxon>
        <taxon>Pezizomycotina</taxon>
        <taxon>Dothideomycetes</taxon>
        <taxon>Pleosporomycetidae</taxon>
        <taxon>Pleosporales</taxon>
        <taxon>Massarineae</taxon>
        <taxon>Didymosphaeriaceae</taxon>
        <taxon>Paraphaeosphaeria</taxon>
    </lineage>
</organism>
<feature type="compositionally biased region" description="Polar residues" evidence="1">
    <location>
        <begin position="44"/>
        <end position="54"/>
    </location>
</feature>
<dbReference type="EMBL" id="WJXW01000003">
    <property type="protein sequence ID" value="KAF9738412.1"/>
    <property type="molecule type" value="Genomic_DNA"/>
</dbReference>
<dbReference type="AlphaFoldDB" id="A0A9P6KTK3"/>
<feature type="region of interest" description="Disordered" evidence="1">
    <location>
        <begin position="1"/>
        <end position="62"/>
    </location>
</feature>
<accession>A0A9P6KTK3</accession>
<sequence length="258" mass="28521">MGSRREILRDPWPSPPPPPHQEDEPKRMEWGRGAGVGERASRPASKQTSKQASDGPNEARNTLRHFRGDGRVARGDARPSQHHVSHLHTAASIVAAGQRRTRAGSQREEISATLMHHIMPGQTESTASLDSAWSETCRAPRSNARLIRPKHGQLGTRSRKRWLQSPDAIMSKARFHHATPSPDAIMSKPIPSCHPLAPDSITTPLGARLHHVPLAMSDSITSPWRQTSPCPFWRQASSRLLWRQTPSSTGTHPLTMLA</sequence>
<gene>
    <name evidence="2" type="ORF">PMIN01_03695</name>
</gene>
<name>A0A9P6KTK3_9PLEO</name>
<comment type="caution">
    <text evidence="2">The sequence shown here is derived from an EMBL/GenBank/DDBJ whole genome shotgun (WGS) entry which is preliminary data.</text>
</comment>
<dbReference type="Proteomes" id="UP000756921">
    <property type="component" value="Unassembled WGS sequence"/>
</dbReference>
<evidence type="ECO:0000256" key="1">
    <source>
        <dbReference type="SAM" id="MobiDB-lite"/>
    </source>
</evidence>
<evidence type="ECO:0000313" key="2">
    <source>
        <dbReference type="EMBL" id="KAF9738412.1"/>
    </source>
</evidence>
<protein>
    <submittedName>
        <fullName evidence="2">Uncharacterized protein</fullName>
    </submittedName>
</protein>
<proteinExistence type="predicted"/>
<reference evidence="2" key="1">
    <citation type="journal article" date="2020" name="Mol. Plant Microbe Interact.">
        <title>Genome Sequence of the Biocontrol Agent Coniothyrium minitans strain Conio (IMI 134523).</title>
        <authorList>
            <person name="Patel D."/>
            <person name="Shittu T.A."/>
            <person name="Baroncelli R."/>
            <person name="Muthumeenakshi S."/>
            <person name="Osborne T.H."/>
            <person name="Janganan T.K."/>
            <person name="Sreenivasaprasad S."/>
        </authorList>
    </citation>
    <scope>NUCLEOTIDE SEQUENCE</scope>
    <source>
        <strain evidence="2">Conio</strain>
    </source>
</reference>
<keyword evidence="3" id="KW-1185">Reference proteome</keyword>
<evidence type="ECO:0000313" key="3">
    <source>
        <dbReference type="Proteomes" id="UP000756921"/>
    </source>
</evidence>
<feature type="compositionally biased region" description="Basic and acidic residues" evidence="1">
    <location>
        <begin position="20"/>
        <end position="30"/>
    </location>
</feature>